<dbReference type="InterPro" id="IPR000653">
    <property type="entry name" value="DegT/StrS_aminotransferase"/>
</dbReference>
<dbReference type="AlphaFoldDB" id="A0A9X9A2I1"/>
<comment type="caution">
    <text evidence="1">The sequence shown here is derived from an EMBL/GenBank/DDBJ whole genome shotgun (WGS) entry which is preliminary data.</text>
</comment>
<name>A0A9X9A2I1_BACCE</name>
<reference evidence="1 2" key="1">
    <citation type="journal article" date="2019" name="Environ. Microbiol.">
        <title>An active ?-lactamase is a part of an orchestrated cell wall stress resistance network of Bacillus subtilis and related rhizosphere species.</title>
        <authorList>
            <person name="Bucher T."/>
            <person name="Keren-Paz A."/>
            <person name="Hausser J."/>
            <person name="Olender T."/>
            <person name="Cytryn E."/>
            <person name="Kolodkin-Gal I."/>
        </authorList>
    </citation>
    <scope>NUCLEOTIDE SEQUENCE [LARGE SCALE GENOMIC DNA]</scope>
    <source>
        <strain evidence="1 2">I32</strain>
    </source>
</reference>
<keyword evidence="1" id="KW-0032">Aminotransferase</keyword>
<dbReference type="EMBL" id="SZOH01003435">
    <property type="protein sequence ID" value="TKI90481.1"/>
    <property type="molecule type" value="Genomic_DNA"/>
</dbReference>
<keyword evidence="1" id="KW-0808">Transferase</keyword>
<evidence type="ECO:0000313" key="2">
    <source>
        <dbReference type="Proteomes" id="UP000308444"/>
    </source>
</evidence>
<accession>A0A9X9A2I1</accession>
<dbReference type="GO" id="GO:0008483">
    <property type="term" value="F:transaminase activity"/>
    <property type="evidence" value="ECO:0007669"/>
    <property type="project" value="UniProtKB-KW"/>
</dbReference>
<sequence>MENIPFLRASTVPVSEYLDELKEIDTSHIYTNYGPINQRFEETIMSSFFQNRGAVTTVANATLGLMAAIQLKKRRKGKY</sequence>
<protein>
    <submittedName>
        <fullName evidence="1">DegT/DnrJ/EryC1/StrS family aminotransferase</fullName>
    </submittedName>
</protein>
<gene>
    <name evidence="1" type="ORF">FC695_34300</name>
</gene>
<dbReference type="Proteomes" id="UP000308444">
    <property type="component" value="Unassembled WGS sequence"/>
</dbReference>
<dbReference type="InterPro" id="IPR015421">
    <property type="entry name" value="PyrdxlP-dep_Trfase_major"/>
</dbReference>
<proteinExistence type="predicted"/>
<dbReference type="Gene3D" id="3.40.640.10">
    <property type="entry name" value="Type I PLP-dependent aspartate aminotransferase-like (Major domain)"/>
    <property type="match status" value="1"/>
</dbReference>
<feature type="non-terminal residue" evidence="1">
    <location>
        <position position="79"/>
    </location>
</feature>
<dbReference type="Pfam" id="PF01041">
    <property type="entry name" value="DegT_DnrJ_EryC1"/>
    <property type="match status" value="1"/>
</dbReference>
<evidence type="ECO:0000313" key="1">
    <source>
        <dbReference type="EMBL" id="TKI90481.1"/>
    </source>
</evidence>
<organism evidence="1 2">
    <name type="scientific">Bacillus cereus</name>
    <dbReference type="NCBI Taxonomy" id="1396"/>
    <lineage>
        <taxon>Bacteria</taxon>
        <taxon>Bacillati</taxon>
        <taxon>Bacillota</taxon>
        <taxon>Bacilli</taxon>
        <taxon>Bacillales</taxon>
        <taxon>Bacillaceae</taxon>
        <taxon>Bacillus</taxon>
        <taxon>Bacillus cereus group</taxon>
    </lineage>
</organism>